<name>B9IX96_BACCQ</name>
<accession>B9IX96</accession>
<protein>
    <recommendedName>
        <fullName evidence="3">Bacitracin ABC transporter ATP-binding protein</fullName>
    </recommendedName>
</protein>
<reference evidence="1 2" key="1">
    <citation type="journal article" date="2009" name="J. Bacteriol.">
        <title>Complete genome sequence of the extremophilic Bacillus cereus strain Q1 with industrial applications.</title>
        <authorList>
            <person name="Xiong Z."/>
            <person name="Jiang Y."/>
            <person name="Qi D."/>
            <person name="Lu H."/>
            <person name="Yang F."/>
            <person name="Yang J."/>
            <person name="Chen L."/>
            <person name="Sun L."/>
            <person name="Xu X."/>
            <person name="Xue Y."/>
            <person name="Zhu Y."/>
            <person name="Jin Q."/>
        </authorList>
    </citation>
    <scope>NUCLEOTIDE SEQUENCE [LARGE SCALE GENOMIC DNA]</scope>
    <source>
        <strain evidence="1 2">Q1</strain>
    </source>
</reference>
<gene>
    <name evidence="1" type="ordered locus">BCQ_1878</name>
</gene>
<dbReference type="EMBL" id="CP000227">
    <property type="protein sequence ID" value="ACM12306.1"/>
    <property type="molecule type" value="Genomic_DNA"/>
</dbReference>
<dbReference type="KEGG" id="bcq:BCQ_1878"/>
<dbReference type="HOGENOM" id="CLU_213633_0_0_9"/>
<evidence type="ECO:0000313" key="2">
    <source>
        <dbReference type="Proteomes" id="UP000000441"/>
    </source>
</evidence>
<sequence>MNTKKSIKEIYMSKEKKPIFSDSYLDALANEINQLYGKREQEINLTDRTKRNK</sequence>
<evidence type="ECO:0000313" key="1">
    <source>
        <dbReference type="EMBL" id="ACM12306.1"/>
    </source>
</evidence>
<organism evidence="1 2">
    <name type="scientific">Bacillus cereus (strain Q1)</name>
    <dbReference type="NCBI Taxonomy" id="361100"/>
    <lineage>
        <taxon>Bacteria</taxon>
        <taxon>Bacillati</taxon>
        <taxon>Bacillota</taxon>
        <taxon>Bacilli</taxon>
        <taxon>Bacillales</taxon>
        <taxon>Bacillaceae</taxon>
        <taxon>Bacillus</taxon>
        <taxon>Bacillus cereus group</taxon>
    </lineage>
</organism>
<evidence type="ECO:0008006" key="3">
    <source>
        <dbReference type="Google" id="ProtNLM"/>
    </source>
</evidence>
<proteinExistence type="predicted"/>
<dbReference type="AlphaFoldDB" id="B9IX96"/>
<dbReference type="Proteomes" id="UP000000441">
    <property type="component" value="Chromosome"/>
</dbReference>